<feature type="region of interest" description="Disordered" evidence="1">
    <location>
        <begin position="186"/>
        <end position="209"/>
    </location>
</feature>
<sequence>MSKKGPRERFVYVLDYLRNGNPVDKHQWHKNKPLVQVVGQDFFILMEAIPLREPFQIEEKIDRDKDPPRIKVDVLIEYDDLTSVAKDTLNRVIAKIVEEKEKEFVAFFNKAEPLTLKLHTLELLPDIGKKTLRVILEQRRESPFMTYQDIQNRVGIKDVKEIIIKRILTEMKREDKYYLFVYPTETEQKTQESKQRMQEQTQDSKQKQEHIYIGYLDKVKEK</sequence>
<dbReference type="Gene3D" id="1.10.150.280">
    <property type="entry name" value="AF1531-like domain"/>
    <property type="match status" value="1"/>
</dbReference>
<dbReference type="RefSeq" id="WP_174630323.1">
    <property type="nucleotide sequence ID" value="NZ_CP049074.1"/>
</dbReference>
<dbReference type="InterPro" id="IPR012340">
    <property type="entry name" value="NA-bd_OB-fold"/>
</dbReference>
<accession>A0A6N0NT24</accession>
<dbReference type="Proteomes" id="UP000509301">
    <property type="component" value="Chromosome"/>
</dbReference>
<dbReference type="InterPro" id="IPR007003">
    <property type="entry name" value="DUF655"/>
</dbReference>
<name>A0A6N0NT24_9CREN</name>
<reference evidence="2 3" key="1">
    <citation type="submission" date="2020-02" db="EMBL/GenBank/DDBJ databases">
        <title>Comparative genome analysis reveals the metabolism and evolution of the thermophilic archaeal genus Metallosphaera.</title>
        <authorList>
            <person name="Jiang C."/>
        </authorList>
    </citation>
    <scope>NUCLEOTIDE SEQUENCE [LARGE SCALE GENOMIC DNA]</scope>
    <source>
        <strain evidence="2 3">Ric-A</strain>
    </source>
</reference>
<organism evidence="2 3">
    <name type="scientific">Metallosphaera tengchongensis</name>
    <dbReference type="NCBI Taxonomy" id="1532350"/>
    <lineage>
        <taxon>Archaea</taxon>
        <taxon>Thermoproteota</taxon>
        <taxon>Thermoprotei</taxon>
        <taxon>Sulfolobales</taxon>
        <taxon>Sulfolobaceae</taxon>
        <taxon>Metallosphaera</taxon>
    </lineage>
</organism>
<dbReference type="SUPFAM" id="SSF160975">
    <property type="entry name" value="AF1531-like"/>
    <property type="match status" value="1"/>
</dbReference>
<dbReference type="PANTHER" id="PTHR40734:SF1">
    <property type="entry name" value="DNA-BINDING PROTEIN"/>
    <property type="match status" value="1"/>
</dbReference>
<dbReference type="OrthoDB" id="7902at2157"/>
<dbReference type="GeneID" id="55641378"/>
<evidence type="ECO:0000313" key="3">
    <source>
        <dbReference type="Proteomes" id="UP000509301"/>
    </source>
</evidence>
<dbReference type="EMBL" id="CP049074">
    <property type="protein sequence ID" value="QKQ99895.1"/>
    <property type="molecule type" value="Genomic_DNA"/>
</dbReference>
<evidence type="ECO:0000256" key="1">
    <source>
        <dbReference type="SAM" id="MobiDB-lite"/>
    </source>
</evidence>
<gene>
    <name evidence="2" type="ORF">GWK48_05470</name>
</gene>
<keyword evidence="3" id="KW-1185">Reference proteome</keyword>
<dbReference type="Gene3D" id="2.40.50.140">
    <property type="entry name" value="Nucleic acid-binding proteins"/>
    <property type="match status" value="1"/>
</dbReference>
<protein>
    <submittedName>
        <fullName evidence="2">DUF655 domain-containing protein</fullName>
    </submittedName>
</protein>
<dbReference type="AlphaFoldDB" id="A0A6N0NT24"/>
<proteinExistence type="predicted"/>
<dbReference type="Pfam" id="PF04919">
    <property type="entry name" value="DUF655"/>
    <property type="match status" value="1"/>
</dbReference>
<dbReference type="PANTHER" id="PTHR40734">
    <property type="entry name" value="TRNA-SPECIFIC ADENOSINE DEAMINASE-RELATED"/>
    <property type="match status" value="1"/>
</dbReference>
<evidence type="ECO:0000313" key="2">
    <source>
        <dbReference type="EMBL" id="QKQ99895.1"/>
    </source>
</evidence>
<dbReference type="KEGG" id="mten:GWK48_05470"/>